<sequence length="190" mass="20092">MIITRLVILFTAPTEIGPLNAYVLTTTHAVNGIVSILAFAVLVIALVVLYEREAPRAGAFGALAFGVAVVGTMFMTGDWWYEAFAVPRLAEIAPDAIDTFVGGRLLAGGLTSFLLFGIGWTLYGAASTRAQVIPRSISITILVAGLMSGVPTWIFYLTGGVVHGMAFAWLGVWMLRAASVVRKSDAAAGR</sequence>
<dbReference type="RefSeq" id="WP_345208438.1">
    <property type="nucleotide sequence ID" value="NZ_BAABGM010000025.1"/>
</dbReference>
<feature type="transmembrane region" description="Helical" evidence="1">
    <location>
        <begin position="57"/>
        <end position="81"/>
    </location>
</feature>
<dbReference type="Proteomes" id="UP001500945">
    <property type="component" value="Unassembled WGS sequence"/>
</dbReference>
<proteinExistence type="predicted"/>
<evidence type="ECO:0000313" key="2">
    <source>
        <dbReference type="EMBL" id="GAA4412972.1"/>
    </source>
</evidence>
<reference evidence="3" key="1">
    <citation type="journal article" date="2019" name="Int. J. Syst. Evol. Microbiol.">
        <title>The Global Catalogue of Microorganisms (GCM) 10K type strain sequencing project: providing services to taxonomists for standard genome sequencing and annotation.</title>
        <authorList>
            <consortium name="The Broad Institute Genomics Platform"/>
            <consortium name="The Broad Institute Genome Sequencing Center for Infectious Disease"/>
            <person name="Wu L."/>
            <person name="Ma J."/>
        </authorList>
    </citation>
    <scope>NUCLEOTIDE SEQUENCE [LARGE SCALE GENOMIC DNA]</scope>
    <source>
        <strain evidence="3">JCM 17809</strain>
    </source>
</reference>
<comment type="caution">
    <text evidence="2">The sequence shown here is derived from an EMBL/GenBank/DDBJ whole genome shotgun (WGS) entry which is preliminary data.</text>
</comment>
<feature type="transmembrane region" description="Helical" evidence="1">
    <location>
        <begin position="31"/>
        <end position="50"/>
    </location>
</feature>
<keyword evidence="1" id="KW-0812">Transmembrane</keyword>
<keyword evidence="1" id="KW-0472">Membrane</keyword>
<protein>
    <recommendedName>
        <fullName evidence="4">DUF4386 family protein</fullName>
    </recommendedName>
</protein>
<accession>A0ABP8KRJ0</accession>
<evidence type="ECO:0000256" key="1">
    <source>
        <dbReference type="SAM" id="Phobius"/>
    </source>
</evidence>
<keyword evidence="1" id="KW-1133">Transmembrane helix</keyword>
<keyword evidence="3" id="KW-1185">Reference proteome</keyword>
<dbReference type="EMBL" id="BAABGM010000025">
    <property type="protein sequence ID" value="GAA4412972.1"/>
    <property type="molecule type" value="Genomic_DNA"/>
</dbReference>
<gene>
    <name evidence="2" type="ORF">GCM10023168_35410</name>
</gene>
<evidence type="ECO:0008006" key="4">
    <source>
        <dbReference type="Google" id="ProtNLM"/>
    </source>
</evidence>
<evidence type="ECO:0000313" key="3">
    <source>
        <dbReference type="Proteomes" id="UP001500945"/>
    </source>
</evidence>
<organism evidence="2 3">
    <name type="scientific">Fodinibacter luteus</name>
    <dbReference type="NCBI Taxonomy" id="552064"/>
    <lineage>
        <taxon>Bacteria</taxon>
        <taxon>Bacillati</taxon>
        <taxon>Actinomycetota</taxon>
        <taxon>Actinomycetes</taxon>
        <taxon>Micrococcales</taxon>
        <taxon>Intrasporangiaceae</taxon>
        <taxon>Fodinibacter (ex Wang et al. 2009)</taxon>
    </lineage>
</organism>
<name>A0ABP8KRJ0_9MICO</name>
<feature type="transmembrane region" description="Helical" evidence="1">
    <location>
        <begin position="137"/>
        <end position="156"/>
    </location>
</feature>
<feature type="transmembrane region" description="Helical" evidence="1">
    <location>
        <begin position="162"/>
        <end position="181"/>
    </location>
</feature>
<feature type="transmembrane region" description="Helical" evidence="1">
    <location>
        <begin position="101"/>
        <end position="125"/>
    </location>
</feature>